<dbReference type="GO" id="GO:0008263">
    <property type="term" value="F:pyrimidine-specific mismatch base pair DNA N-glycosylase activity"/>
    <property type="evidence" value="ECO:0007669"/>
    <property type="project" value="TreeGrafter"/>
</dbReference>
<keyword evidence="3" id="KW-0234">DNA repair</keyword>
<keyword evidence="1" id="KW-0227">DNA damage</keyword>
<gene>
    <name evidence="5" type="ORF">PQG83_07935</name>
</gene>
<evidence type="ECO:0000256" key="2">
    <source>
        <dbReference type="ARBA" id="ARBA00022801"/>
    </source>
</evidence>
<protein>
    <submittedName>
        <fullName evidence="5">Mismatch-specific DNA-glycosylase</fullName>
    </submittedName>
</protein>
<accession>A0AA96JXS9</accession>
<dbReference type="Proteomes" id="UP001302494">
    <property type="component" value="Chromosome"/>
</dbReference>
<evidence type="ECO:0000259" key="4">
    <source>
        <dbReference type="Pfam" id="PF03167"/>
    </source>
</evidence>
<proteinExistence type="predicted"/>
<evidence type="ECO:0000256" key="1">
    <source>
        <dbReference type="ARBA" id="ARBA00022763"/>
    </source>
</evidence>
<evidence type="ECO:0000313" key="5">
    <source>
        <dbReference type="EMBL" id="WNM63673.1"/>
    </source>
</evidence>
<dbReference type="Pfam" id="PF03167">
    <property type="entry name" value="UDG"/>
    <property type="match status" value="1"/>
</dbReference>
<organism evidence="5 6">
    <name type="scientific">Candidatus Nitrospira neomarina</name>
    <dbReference type="NCBI Taxonomy" id="3020899"/>
    <lineage>
        <taxon>Bacteria</taxon>
        <taxon>Pseudomonadati</taxon>
        <taxon>Nitrospirota</taxon>
        <taxon>Nitrospiria</taxon>
        <taxon>Nitrospirales</taxon>
        <taxon>Nitrospiraceae</taxon>
        <taxon>Nitrospira</taxon>
    </lineage>
</organism>
<dbReference type="AlphaFoldDB" id="A0AA96JXS9"/>
<dbReference type="PANTHER" id="PTHR12159:SF9">
    <property type="entry name" value="G_T MISMATCH-SPECIFIC THYMINE DNA GLYCOSYLASE"/>
    <property type="match status" value="1"/>
</dbReference>
<dbReference type="InterPro" id="IPR036895">
    <property type="entry name" value="Uracil-DNA_glycosylase-like_sf"/>
</dbReference>
<evidence type="ECO:0000256" key="3">
    <source>
        <dbReference type="ARBA" id="ARBA00023204"/>
    </source>
</evidence>
<dbReference type="EMBL" id="CP116968">
    <property type="protein sequence ID" value="WNM63673.1"/>
    <property type="molecule type" value="Genomic_DNA"/>
</dbReference>
<feature type="domain" description="Uracil-DNA glycosylase-like" evidence="4">
    <location>
        <begin position="24"/>
        <end position="187"/>
    </location>
</feature>
<keyword evidence="2" id="KW-0378">Hydrolase</keyword>
<dbReference type="GO" id="GO:0004844">
    <property type="term" value="F:uracil DNA N-glycosylase activity"/>
    <property type="evidence" value="ECO:0007669"/>
    <property type="project" value="TreeGrafter"/>
</dbReference>
<dbReference type="CDD" id="cd10028">
    <property type="entry name" value="UDG-F2_TDG_MUG"/>
    <property type="match status" value="1"/>
</dbReference>
<reference evidence="5 6" key="1">
    <citation type="submission" date="2023-01" db="EMBL/GenBank/DDBJ databases">
        <title>Cultivation and genomic characterization of new, ubiquitous marine nitrite-oxidizing bacteria from the Nitrospirales.</title>
        <authorList>
            <person name="Mueller A.J."/>
            <person name="Daebeler A."/>
            <person name="Herbold C.W."/>
            <person name="Kirkegaard R.H."/>
            <person name="Daims H."/>
        </authorList>
    </citation>
    <scope>NUCLEOTIDE SEQUENCE [LARGE SCALE GENOMIC DNA]</scope>
    <source>
        <strain evidence="5 6">DK</strain>
    </source>
</reference>
<dbReference type="InterPro" id="IPR015637">
    <property type="entry name" value="MUG/TDG"/>
</dbReference>
<dbReference type="KEGG" id="nneo:PQG83_07935"/>
<dbReference type="PANTHER" id="PTHR12159">
    <property type="entry name" value="G/T AND G/U MISMATCH-SPECIFIC DNA GLYCOSYLASE"/>
    <property type="match status" value="1"/>
</dbReference>
<sequence>MKTREGVSNDRGRMDTSYPHSGLPDYLVPGLSILFVGINPGLRSAEVGHHFAGPSNRFWKLLFDARLIPFPMTYQDDWQLPEFGYGLTNLIARPTAGVQDLEKRDFLEGHQALVTKITKYQPRLVALLGVSMARMLLSSKEAPTAVQRLSEHPIQVGLQSLTLGDAPVCVLPNPSGRNAHYSYQHMKALFGGLKDWGQPA</sequence>
<dbReference type="Gene3D" id="3.40.470.10">
    <property type="entry name" value="Uracil-DNA glycosylase-like domain"/>
    <property type="match status" value="1"/>
</dbReference>
<dbReference type="SUPFAM" id="SSF52141">
    <property type="entry name" value="Uracil-DNA glycosylase-like"/>
    <property type="match status" value="1"/>
</dbReference>
<evidence type="ECO:0000313" key="6">
    <source>
        <dbReference type="Proteomes" id="UP001302494"/>
    </source>
</evidence>
<dbReference type="RefSeq" id="WP_312748359.1">
    <property type="nucleotide sequence ID" value="NZ_CP116968.1"/>
</dbReference>
<name>A0AA96JXS9_9BACT</name>
<keyword evidence="6" id="KW-1185">Reference proteome</keyword>
<dbReference type="GO" id="GO:0006285">
    <property type="term" value="P:base-excision repair, AP site formation"/>
    <property type="evidence" value="ECO:0007669"/>
    <property type="project" value="InterPro"/>
</dbReference>
<dbReference type="InterPro" id="IPR005122">
    <property type="entry name" value="Uracil-DNA_glycosylase-like"/>
</dbReference>